<dbReference type="Proteomes" id="UP000255234">
    <property type="component" value="Unassembled WGS sequence"/>
</dbReference>
<dbReference type="HAMAP" id="MF_00125">
    <property type="entry name" value="HisZ"/>
    <property type="match status" value="1"/>
</dbReference>
<feature type="binding site" evidence="9">
    <location>
        <position position="112"/>
    </location>
    <ligand>
        <name>L-histidine</name>
        <dbReference type="ChEBI" id="CHEBI:57595"/>
    </ligand>
</feature>
<dbReference type="GO" id="GO:0004821">
    <property type="term" value="F:histidine-tRNA ligase activity"/>
    <property type="evidence" value="ECO:0007669"/>
    <property type="project" value="TreeGrafter"/>
</dbReference>
<organism evidence="11 12">
    <name type="scientific">Megamonas hypermegale</name>
    <dbReference type="NCBI Taxonomy" id="158847"/>
    <lineage>
        <taxon>Bacteria</taxon>
        <taxon>Bacillati</taxon>
        <taxon>Bacillota</taxon>
        <taxon>Negativicutes</taxon>
        <taxon>Selenomonadales</taxon>
        <taxon>Selenomonadaceae</taxon>
        <taxon>Megamonas</taxon>
    </lineage>
</organism>
<evidence type="ECO:0000256" key="1">
    <source>
        <dbReference type="ARBA" id="ARBA00004496"/>
    </source>
</evidence>
<reference evidence="11 12" key="1">
    <citation type="submission" date="2018-06" db="EMBL/GenBank/DDBJ databases">
        <authorList>
            <consortium name="Pathogen Informatics"/>
            <person name="Doyle S."/>
        </authorList>
    </citation>
    <scope>NUCLEOTIDE SEQUENCE [LARGE SCALE GENOMIC DNA]</scope>
    <source>
        <strain evidence="11 12">NCTC10571</strain>
    </source>
</reference>
<evidence type="ECO:0000256" key="5">
    <source>
        <dbReference type="ARBA" id="ARBA00020397"/>
    </source>
</evidence>
<comment type="function">
    <text evidence="7 8">Required for the first step of histidine biosynthesis. May allow the feedback regulation of ATP phosphoribosyltransferase activity by histidine.</text>
</comment>
<dbReference type="InterPro" id="IPR004516">
    <property type="entry name" value="HisRS/HisZ"/>
</dbReference>
<keyword evidence="8" id="KW-0368">Histidine biosynthesis</keyword>
<comment type="similarity">
    <text evidence="3 8">Belongs to the class-II aminoacyl-tRNA synthetase family. HisZ subfamily.</text>
</comment>
<feature type="binding site" evidence="9">
    <location>
        <begin position="82"/>
        <end position="84"/>
    </location>
    <ligand>
        <name>L-histidine</name>
        <dbReference type="ChEBI" id="CHEBI:57595"/>
    </ligand>
</feature>
<dbReference type="AlphaFoldDB" id="A0A378NSB9"/>
<dbReference type="InterPro" id="IPR045864">
    <property type="entry name" value="aa-tRNA-synth_II/BPL/LPL"/>
</dbReference>
<keyword evidence="8" id="KW-0028">Amino-acid biosynthesis</keyword>
<dbReference type="SUPFAM" id="SSF55681">
    <property type="entry name" value="Class II aaRS and biotin synthetases"/>
    <property type="match status" value="1"/>
</dbReference>
<feature type="binding site" evidence="9">
    <location>
        <position position="130"/>
    </location>
    <ligand>
        <name>L-histidine</name>
        <dbReference type="ChEBI" id="CHEBI:57595"/>
    </ligand>
</feature>
<dbReference type="GO" id="GO:0016757">
    <property type="term" value="F:glycosyltransferase activity"/>
    <property type="evidence" value="ECO:0007669"/>
    <property type="project" value="UniProtKB-KW"/>
</dbReference>
<proteinExistence type="inferred from homology"/>
<comment type="subunit">
    <text evidence="4 8">Heteromultimer composed of HisG and HisZ subunits.</text>
</comment>
<evidence type="ECO:0000256" key="9">
    <source>
        <dbReference type="PIRSR" id="PIRSR001549-1"/>
    </source>
</evidence>
<dbReference type="GO" id="GO:0000105">
    <property type="term" value="P:L-histidine biosynthetic process"/>
    <property type="evidence" value="ECO:0007669"/>
    <property type="project" value="UniProtKB-UniRule"/>
</dbReference>
<dbReference type="InterPro" id="IPR004517">
    <property type="entry name" value="HisZ"/>
</dbReference>
<feature type="binding site" evidence="9">
    <location>
        <position position="126"/>
    </location>
    <ligand>
        <name>L-histidine</name>
        <dbReference type="ChEBI" id="CHEBI:57595"/>
    </ligand>
</feature>
<comment type="miscellaneous">
    <text evidence="8">This function is generally fulfilled by the C-terminal part of HisG, which is missing in some bacteria such as this one.</text>
</comment>
<feature type="binding site" evidence="9">
    <location>
        <begin position="275"/>
        <end position="276"/>
    </location>
    <ligand>
        <name>L-histidine</name>
        <dbReference type="ChEBI" id="CHEBI:57595"/>
    </ligand>
</feature>
<dbReference type="Pfam" id="PF13393">
    <property type="entry name" value="tRNA-synt_His"/>
    <property type="match status" value="1"/>
</dbReference>
<dbReference type="GO" id="GO:0140096">
    <property type="term" value="F:catalytic activity, acting on a protein"/>
    <property type="evidence" value="ECO:0007669"/>
    <property type="project" value="UniProtKB-ARBA"/>
</dbReference>
<dbReference type="UniPathway" id="UPA00031">
    <property type="reaction ID" value="UER00006"/>
</dbReference>
<keyword evidence="6 8" id="KW-0963">Cytoplasm</keyword>
<dbReference type="PIRSF" id="PIRSF001549">
    <property type="entry name" value="His-tRNA_synth"/>
    <property type="match status" value="1"/>
</dbReference>
<name>A0A378NSB9_9FIRM</name>
<keyword evidence="11" id="KW-0328">Glycosyltransferase</keyword>
<evidence type="ECO:0000313" key="12">
    <source>
        <dbReference type="Proteomes" id="UP000255234"/>
    </source>
</evidence>
<dbReference type="RefSeq" id="WP_115151226.1">
    <property type="nucleotide sequence ID" value="NZ_UGPP01000001.1"/>
</dbReference>
<accession>A0A378NSB9</accession>
<dbReference type="InterPro" id="IPR006195">
    <property type="entry name" value="aa-tRNA-synth_II"/>
</dbReference>
<protein>
    <recommendedName>
        <fullName evidence="5 8">ATP phosphoribosyltransferase regulatory subunit</fullName>
    </recommendedName>
</protein>
<feature type="domain" description="Aminoacyl-transfer RNA synthetases class-II family profile" evidence="10">
    <location>
        <begin position="12"/>
        <end position="332"/>
    </location>
</feature>
<gene>
    <name evidence="8 11" type="primary">hisZ</name>
    <name evidence="11" type="ORF">NCTC10571_00837</name>
</gene>
<dbReference type="InterPro" id="IPR041715">
    <property type="entry name" value="HisRS-like_core"/>
</dbReference>
<evidence type="ECO:0000256" key="3">
    <source>
        <dbReference type="ARBA" id="ARBA00005539"/>
    </source>
</evidence>
<dbReference type="PANTHER" id="PTHR43707:SF1">
    <property type="entry name" value="HISTIDINE--TRNA LIGASE, MITOCHONDRIAL-RELATED"/>
    <property type="match status" value="1"/>
</dbReference>
<evidence type="ECO:0000259" key="10">
    <source>
        <dbReference type="PROSITE" id="PS50862"/>
    </source>
</evidence>
<sequence length="397" mass="45037">MNKGLLLEIPYGTRDFLPKDAKVKREIESKLAKNFSLWGYDEIVTPTIEYVDTLTINNRSGIETHLFKFFDKNNKTVALRHEMTTPIARVAASRMSDDILPYKLSYISNVYRYEQTQEGRQCEFYQAGVELMGVAEALGDAEVIALAVDSLQKVGLKNFEVCIGQVDFINGIMQQMGLSQEKQLQIRQALEQRNLVDLTNAVEDTKLPKQAKEALKSIPMLQGKEEVLEIANNLALNEQSRKALDNLHDIYTLLKAYNLADFVKFDLGVIRDFDYYTGMIFEVYAPMIGYPICGGGRYDKMLSDFGTDCPATGFAMGIERLMLALDKQNNIDEFTNDENQKDIYVAYTSNKLNDAIALVNELRAEGKVVELALTNQTKAQAQLYIKNKLFKELIYLE</sequence>
<dbReference type="PANTHER" id="PTHR43707">
    <property type="entry name" value="HISTIDYL-TRNA SYNTHETASE"/>
    <property type="match status" value="1"/>
</dbReference>
<evidence type="ECO:0000256" key="7">
    <source>
        <dbReference type="ARBA" id="ARBA00025246"/>
    </source>
</evidence>
<keyword evidence="11" id="KW-0808">Transferase</keyword>
<dbReference type="Gene3D" id="3.30.930.10">
    <property type="entry name" value="Bira Bifunctional Protein, Domain 2"/>
    <property type="match status" value="1"/>
</dbReference>
<evidence type="ECO:0000256" key="8">
    <source>
        <dbReference type="HAMAP-Rule" id="MF_00125"/>
    </source>
</evidence>
<comment type="subcellular location">
    <subcellularLocation>
        <location evidence="1 8">Cytoplasm</location>
    </subcellularLocation>
</comment>
<dbReference type="STRING" id="1122216.GCA_000423385_01072"/>
<evidence type="ECO:0000256" key="6">
    <source>
        <dbReference type="ARBA" id="ARBA00022490"/>
    </source>
</evidence>
<evidence type="ECO:0000256" key="4">
    <source>
        <dbReference type="ARBA" id="ARBA00011496"/>
    </source>
</evidence>
<dbReference type="EMBL" id="UGPP01000001">
    <property type="protein sequence ID" value="STY70695.1"/>
    <property type="molecule type" value="Genomic_DNA"/>
</dbReference>
<comment type="pathway">
    <text evidence="2 8">Amino-acid biosynthesis; L-histidine biosynthesis; L-histidine from 5-phospho-alpha-D-ribose 1-diphosphate: step 1/9.</text>
</comment>
<dbReference type="GO" id="GO:0005737">
    <property type="term" value="C:cytoplasm"/>
    <property type="evidence" value="ECO:0007669"/>
    <property type="project" value="UniProtKB-SubCell"/>
</dbReference>
<evidence type="ECO:0000313" key="11">
    <source>
        <dbReference type="EMBL" id="STY70695.1"/>
    </source>
</evidence>
<dbReference type="PROSITE" id="PS50862">
    <property type="entry name" value="AA_TRNA_LIGASE_II"/>
    <property type="match status" value="1"/>
</dbReference>
<feature type="binding site" evidence="9">
    <location>
        <position position="271"/>
    </location>
    <ligand>
        <name>L-histidine</name>
        <dbReference type="ChEBI" id="CHEBI:57595"/>
    </ligand>
</feature>
<dbReference type="CDD" id="cd00773">
    <property type="entry name" value="HisRS-like_core"/>
    <property type="match status" value="1"/>
</dbReference>
<dbReference type="GO" id="GO:0006427">
    <property type="term" value="P:histidyl-tRNA aminoacylation"/>
    <property type="evidence" value="ECO:0007669"/>
    <property type="project" value="TreeGrafter"/>
</dbReference>
<evidence type="ECO:0000256" key="2">
    <source>
        <dbReference type="ARBA" id="ARBA00004667"/>
    </source>
</evidence>
<dbReference type="NCBIfam" id="TIGR00443">
    <property type="entry name" value="hisZ_biosyn_reg"/>
    <property type="match status" value="1"/>
</dbReference>